<evidence type="ECO:0000313" key="1">
    <source>
        <dbReference type="EMBL" id="MBP0466922.1"/>
    </source>
</evidence>
<organism evidence="1 2">
    <name type="scientific">Roseomonas nitratireducens</name>
    <dbReference type="NCBI Taxonomy" id="2820810"/>
    <lineage>
        <taxon>Bacteria</taxon>
        <taxon>Pseudomonadati</taxon>
        <taxon>Pseudomonadota</taxon>
        <taxon>Alphaproteobacteria</taxon>
        <taxon>Acetobacterales</taxon>
        <taxon>Roseomonadaceae</taxon>
        <taxon>Roseomonas</taxon>
    </lineage>
</organism>
<dbReference type="Proteomes" id="UP000680815">
    <property type="component" value="Unassembled WGS sequence"/>
</dbReference>
<gene>
    <name evidence="1" type="ORF">J5Y09_23540</name>
</gene>
<dbReference type="RefSeq" id="WP_209354295.1">
    <property type="nucleotide sequence ID" value="NZ_JAGIYZ010000043.1"/>
</dbReference>
<name>A0ABS4AZX4_9PROT</name>
<dbReference type="EMBL" id="JAGIYZ010000043">
    <property type="protein sequence ID" value="MBP0466922.1"/>
    <property type="molecule type" value="Genomic_DNA"/>
</dbReference>
<keyword evidence="2" id="KW-1185">Reference proteome</keyword>
<sequence>MDPMSRNEIAEAAETAIRRHVALTDRPLDELRLLATQLAEAIESAIRHAAGDRDTHENVREIILGAIARLWAEHGGEAEAIADIISLADLDR</sequence>
<accession>A0ABS4AZX4</accession>
<comment type="caution">
    <text evidence="1">The sequence shown here is derived from an EMBL/GenBank/DDBJ whole genome shotgun (WGS) entry which is preliminary data.</text>
</comment>
<evidence type="ECO:0000313" key="2">
    <source>
        <dbReference type="Proteomes" id="UP000680815"/>
    </source>
</evidence>
<reference evidence="1 2" key="1">
    <citation type="submission" date="2021-03" db="EMBL/GenBank/DDBJ databases">
        <authorList>
            <person name="So Y."/>
        </authorList>
    </citation>
    <scope>NUCLEOTIDE SEQUENCE [LARGE SCALE GENOMIC DNA]</scope>
    <source>
        <strain evidence="1 2">PWR1</strain>
    </source>
</reference>
<proteinExistence type="predicted"/>
<protein>
    <submittedName>
        <fullName evidence="1">Uncharacterized protein</fullName>
    </submittedName>
</protein>